<dbReference type="PANTHER" id="PTHR47660">
    <property type="entry name" value="TRANSCRIPTION FACTOR WITH C2H2 AND ZN(2)-CYS(6) DNA BINDING DOMAIN (EUROFUNG)-RELATED-RELATED"/>
    <property type="match status" value="1"/>
</dbReference>
<evidence type="ECO:0000256" key="2">
    <source>
        <dbReference type="ARBA" id="ARBA00022833"/>
    </source>
</evidence>
<feature type="compositionally biased region" description="Basic and acidic residues" evidence="6">
    <location>
        <begin position="524"/>
        <end position="533"/>
    </location>
</feature>
<reference evidence="8 9" key="1">
    <citation type="submission" date="2017-03" db="EMBL/GenBank/DDBJ databases">
        <title>Genomes of endolithic fungi from Antarctica.</title>
        <authorList>
            <person name="Coleine C."/>
            <person name="Masonjones S."/>
            <person name="Stajich J.E."/>
        </authorList>
    </citation>
    <scope>NUCLEOTIDE SEQUENCE [LARGE SCALE GENOMIC DNA]</scope>
    <source>
        <strain evidence="8 9">CCFEE 5187</strain>
    </source>
</reference>
<feature type="region of interest" description="Disordered" evidence="6">
    <location>
        <begin position="517"/>
        <end position="541"/>
    </location>
</feature>
<evidence type="ECO:0000256" key="6">
    <source>
        <dbReference type="SAM" id="MobiDB-lite"/>
    </source>
</evidence>
<evidence type="ECO:0000313" key="8">
    <source>
        <dbReference type="EMBL" id="TKA59486.1"/>
    </source>
</evidence>
<feature type="domain" description="Xylanolytic transcriptional activator regulatory" evidence="7">
    <location>
        <begin position="86"/>
        <end position="363"/>
    </location>
</feature>
<protein>
    <recommendedName>
        <fullName evidence="7">Xylanolytic transcriptional activator regulatory domain-containing protein</fullName>
    </recommendedName>
</protein>
<evidence type="ECO:0000313" key="9">
    <source>
        <dbReference type="Proteomes" id="UP000308768"/>
    </source>
</evidence>
<dbReference type="InterPro" id="IPR007219">
    <property type="entry name" value="XnlR_reg_dom"/>
</dbReference>
<dbReference type="PANTHER" id="PTHR47660:SF2">
    <property type="entry name" value="TRANSCRIPTION FACTOR WITH C2H2 AND ZN(2)-CYS(6) DNA BINDING DOMAIN (EUROFUNG)"/>
    <property type="match status" value="1"/>
</dbReference>
<dbReference type="AlphaFoldDB" id="A0A4U0WC65"/>
<keyword evidence="5" id="KW-0539">Nucleus</keyword>
<dbReference type="CDD" id="cd12148">
    <property type="entry name" value="fungal_TF_MHR"/>
    <property type="match status" value="1"/>
</dbReference>
<evidence type="ECO:0000256" key="3">
    <source>
        <dbReference type="ARBA" id="ARBA00023015"/>
    </source>
</evidence>
<keyword evidence="3" id="KW-0805">Transcription regulation</keyword>
<dbReference type="Pfam" id="PF04082">
    <property type="entry name" value="Fungal_trans"/>
    <property type="match status" value="1"/>
</dbReference>
<evidence type="ECO:0000256" key="1">
    <source>
        <dbReference type="ARBA" id="ARBA00022723"/>
    </source>
</evidence>
<evidence type="ECO:0000259" key="7">
    <source>
        <dbReference type="Pfam" id="PF04082"/>
    </source>
</evidence>
<keyword evidence="4" id="KW-0804">Transcription</keyword>
<dbReference type="Proteomes" id="UP000308768">
    <property type="component" value="Unassembled WGS sequence"/>
</dbReference>
<name>A0A4U0WC65_9PEZI</name>
<evidence type="ECO:0000256" key="5">
    <source>
        <dbReference type="ARBA" id="ARBA00023242"/>
    </source>
</evidence>
<dbReference type="GO" id="GO:0006351">
    <property type="term" value="P:DNA-templated transcription"/>
    <property type="evidence" value="ECO:0007669"/>
    <property type="project" value="InterPro"/>
</dbReference>
<dbReference type="GO" id="GO:0008270">
    <property type="term" value="F:zinc ion binding"/>
    <property type="evidence" value="ECO:0007669"/>
    <property type="project" value="InterPro"/>
</dbReference>
<sequence>MVPVQSVPRTVNEVVRRSWFTHISDAEGDDEAHGGSMDVARQITPSAAADRYDVDDSFRNSVSLKLRGRTNDDPLPSTNYLNLSVQIYFAKFNAIFPVIHSQTFRPTPKNSLLLLSICSMGSLLIGSQGAAAQGSKIFERLNKAILASWESSVLKDPAEAVSTIQAALIGQTFGLLSGEPKHLAIVEAFHGTVIAWARRCNMFTRTNSCPDLSGLSGTELNSLWKTWARSEEIIRTVLGLYVHDAELASMLHHEPLLRHDSIALSVAADDSVFNAPTAAAWKEQMLLRQDSKLPIRNCLHVNMEFHHYSQPLPSELVCTPSSFTAYVILHGISAGVCEQQQSGRLDLSSTNFSKHYDTLMCWYFTFQAGKNTWSKDDVVPGDPFYLMILWHTVFMNLLADFNILERAIGRDGLRVDSSEQDHVYAVQWASSSQARRCILHAHALQNALGTTRFDAEPAIHIPRCLFLAGLASYCYTRFRPPLTSQASIEDSFREPALEFPEFSIRGAPIPKHLFGAASGQSSDRVGHDGEPTRSRQQRSGPVVPLGAGMLCTLTDMLHRIGHWAIARKFAAILEMLVRADTDEDWMLT</sequence>
<dbReference type="STRING" id="331657.A0A4U0WC65"/>
<dbReference type="OrthoDB" id="654211at2759"/>
<dbReference type="GO" id="GO:0003677">
    <property type="term" value="F:DNA binding"/>
    <property type="evidence" value="ECO:0007669"/>
    <property type="project" value="InterPro"/>
</dbReference>
<evidence type="ECO:0000256" key="4">
    <source>
        <dbReference type="ARBA" id="ARBA00023163"/>
    </source>
</evidence>
<keyword evidence="2" id="KW-0862">Zinc</keyword>
<dbReference type="EMBL" id="NAJN01001984">
    <property type="protein sequence ID" value="TKA59486.1"/>
    <property type="molecule type" value="Genomic_DNA"/>
</dbReference>
<organism evidence="8 9">
    <name type="scientific">Cryomyces minteri</name>
    <dbReference type="NCBI Taxonomy" id="331657"/>
    <lineage>
        <taxon>Eukaryota</taxon>
        <taxon>Fungi</taxon>
        <taxon>Dikarya</taxon>
        <taxon>Ascomycota</taxon>
        <taxon>Pezizomycotina</taxon>
        <taxon>Dothideomycetes</taxon>
        <taxon>Dothideomycetes incertae sedis</taxon>
        <taxon>Cryomyces</taxon>
    </lineage>
</organism>
<keyword evidence="1" id="KW-0479">Metal-binding</keyword>
<accession>A0A4U0WC65</accession>
<proteinExistence type="predicted"/>
<keyword evidence="9" id="KW-1185">Reference proteome</keyword>
<comment type="caution">
    <text evidence="8">The sequence shown here is derived from an EMBL/GenBank/DDBJ whole genome shotgun (WGS) entry which is preliminary data.</text>
</comment>
<gene>
    <name evidence="8" type="ORF">B0A49_11771</name>
</gene>